<feature type="chain" id="PRO_5046204852" description="Glycine zipper domain-containing protein" evidence="1">
    <location>
        <begin position="19"/>
        <end position="158"/>
    </location>
</feature>
<keyword evidence="3" id="KW-1185">Reference proteome</keyword>
<keyword evidence="1" id="KW-0732">Signal</keyword>
<accession>A0ABW5IZV9</accession>
<gene>
    <name evidence="2" type="ORF">ACFSTG_12670</name>
</gene>
<proteinExistence type="predicted"/>
<evidence type="ECO:0008006" key="4">
    <source>
        <dbReference type="Google" id="ProtNLM"/>
    </source>
</evidence>
<dbReference type="Proteomes" id="UP001597468">
    <property type="component" value="Unassembled WGS sequence"/>
</dbReference>
<sequence length="158" mass="16700">MKNLIFAIILILGMNVYAQTSAETSDAFVRVYDQSGKKIAKGKIYLVSETFLQLKRKRGPIEIPVRRIGSIKTKRSAGNNLLVGAAVGASTMAVIGAASADPDDFLGFTAGEGAAAGALLGGAAGTVIGGISILFKRSETYTINGDQEKWNAFIERMK</sequence>
<dbReference type="RefSeq" id="WP_380753443.1">
    <property type="nucleotide sequence ID" value="NZ_JBHULT010000010.1"/>
</dbReference>
<name>A0ABW5IZV9_9FLAO</name>
<reference evidence="3" key="1">
    <citation type="journal article" date="2019" name="Int. J. Syst. Evol. Microbiol.">
        <title>The Global Catalogue of Microorganisms (GCM) 10K type strain sequencing project: providing services to taxonomists for standard genome sequencing and annotation.</title>
        <authorList>
            <consortium name="The Broad Institute Genomics Platform"/>
            <consortium name="The Broad Institute Genome Sequencing Center for Infectious Disease"/>
            <person name="Wu L."/>
            <person name="Ma J."/>
        </authorList>
    </citation>
    <scope>NUCLEOTIDE SEQUENCE [LARGE SCALE GENOMIC DNA]</scope>
    <source>
        <strain evidence="3">KCTC 42585</strain>
    </source>
</reference>
<protein>
    <recommendedName>
        <fullName evidence="4">Glycine zipper domain-containing protein</fullName>
    </recommendedName>
</protein>
<evidence type="ECO:0000256" key="1">
    <source>
        <dbReference type="SAM" id="SignalP"/>
    </source>
</evidence>
<dbReference type="EMBL" id="JBHULT010000010">
    <property type="protein sequence ID" value="MFD2518754.1"/>
    <property type="molecule type" value="Genomic_DNA"/>
</dbReference>
<organism evidence="2 3">
    <name type="scientific">Salinimicrobium flavum</name>
    <dbReference type="NCBI Taxonomy" id="1737065"/>
    <lineage>
        <taxon>Bacteria</taxon>
        <taxon>Pseudomonadati</taxon>
        <taxon>Bacteroidota</taxon>
        <taxon>Flavobacteriia</taxon>
        <taxon>Flavobacteriales</taxon>
        <taxon>Flavobacteriaceae</taxon>
        <taxon>Salinimicrobium</taxon>
    </lineage>
</organism>
<comment type="caution">
    <text evidence="2">The sequence shown here is derived from an EMBL/GenBank/DDBJ whole genome shotgun (WGS) entry which is preliminary data.</text>
</comment>
<feature type="signal peptide" evidence="1">
    <location>
        <begin position="1"/>
        <end position="18"/>
    </location>
</feature>
<evidence type="ECO:0000313" key="2">
    <source>
        <dbReference type="EMBL" id="MFD2518754.1"/>
    </source>
</evidence>
<evidence type="ECO:0000313" key="3">
    <source>
        <dbReference type="Proteomes" id="UP001597468"/>
    </source>
</evidence>